<keyword evidence="7" id="KW-0964">Secreted</keyword>
<dbReference type="InterPro" id="IPR015816">
    <property type="entry name" value="Vitellinogen_b-sht_N"/>
</dbReference>
<evidence type="ECO:0000256" key="3">
    <source>
        <dbReference type="ARBA" id="ARBA00004613"/>
    </source>
</evidence>
<keyword evidence="13" id="KW-0325">Glycoprotein</keyword>
<dbReference type="FunFam" id="2.30.230.10:FF:000003">
    <property type="entry name" value="Apolipoprotein B"/>
    <property type="match status" value="1"/>
</dbReference>
<dbReference type="GO" id="GO:0042953">
    <property type="term" value="P:lipoprotein transport"/>
    <property type="evidence" value="ECO:0007669"/>
    <property type="project" value="TreeGrafter"/>
</dbReference>
<evidence type="ECO:0000256" key="2">
    <source>
        <dbReference type="ARBA" id="ARBA00004502"/>
    </source>
</evidence>
<evidence type="ECO:0000313" key="20">
    <source>
        <dbReference type="Proteomes" id="UP000290572"/>
    </source>
</evidence>
<keyword evidence="11" id="KW-0256">Endoplasmic reticulum</keyword>
<dbReference type="Pfam" id="PF06448">
    <property type="entry name" value="DUF1081"/>
    <property type="match status" value="1"/>
</dbReference>
<dbReference type="PANTHER" id="PTHR13769:SF6">
    <property type="entry name" value="APOLIPOPROTEIN B-100"/>
    <property type="match status" value="1"/>
</dbReference>
<dbReference type="InterPro" id="IPR011030">
    <property type="entry name" value="Lipovitellin_superhlx_dom"/>
</dbReference>
<dbReference type="GO" id="GO:0034362">
    <property type="term" value="C:low-density lipoprotein particle"/>
    <property type="evidence" value="ECO:0007669"/>
    <property type="project" value="TreeGrafter"/>
</dbReference>
<dbReference type="InterPro" id="IPR015819">
    <property type="entry name" value="Lipid_transp_b-sht_shell"/>
</dbReference>
<dbReference type="GO" id="GO:0004771">
    <property type="term" value="F:sterol ester esterase activity"/>
    <property type="evidence" value="ECO:0007669"/>
    <property type="project" value="UniProtKB-EC"/>
</dbReference>
<gene>
    <name evidence="19" type="ORF">ROHU_024807</name>
</gene>
<dbReference type="GO" id="GO:0035356">
    <property type="term" value="P:intracellular triglyceride homeostasis"/>
    <property type="evidence" value="ECO:0007669"/>
    <property type="project" value="UniProtKB-ARBA"/>
</dbReference>
<organism evidence="19 20">
    <name type="scientific">Labeo rohita</name>
    <name type="common">Indian major carp</name>
    <name type="synonym">Cyprinus rohita</name>
    <dbReference type="NCBI Taxonomy" id="84645"/>
    <lineage>
        <taxon>Eukaryota</taxon>
        <taxon>Metazoa</taxon>
        <taxon>Chordata</taxon>
        <taxon>Craniata</taxon>
        <taxon>Vertebrata</taxon>
        <taxon>Euteleostomi</taxon>
        <taxon>Actinopterygii</taxon>
        <taxon>Neopterygii</taxon>
        <taxon>Teleostei</taxon>
        <taxon>Ostariophysi</taxon>
        <taxon>Cypriniformes</taxon>
        <taxon>Cyprinidae</taxon>
        <taxon>Labeoninae</taxon>
        <taxon>Labeonini</taxon>
        <taxon>Labeo</taxon>
    </lineage>
</organism>
<evidence type="ECO:0000256" key="10">
    <source>
        <dbReference type="ARBA" id="ARBA00022801"/>
    </source>
</evidence>
<dbReference type="GO" id="GO:0030301">
    <property type="term" value="P:cholesterol transport"/>
    <property type="evidence" value="ECO:0007669"/>
    <property type="project" value="TreeGrafter"/>
</dbReference>
<dbReference type="GO" id="GO:0034359">
    <property type="term" value="C:mature chylomicron"/>
    <property type="evidence" value="ECO:0007669"/>
    <property type="project" value="TreeGrafter"/>
</dbReference>
<comment type="caution">
    <text evidence="19">The sequence shown here is derived from an EMBL/GenBank/DDBJ whole genome shotgun (WGS) entry which is preliminary data.</text>
</comment>
<comment type="subcellular location">
    <subcellularLocation>
        <location evidence="1">Endoplasmic reticulum</location>
    </subcellularLocation>
    <subcellularLocation>
        <location evidence="2">Lipid droplet</location>
    </subcellularLocation>
    <subcellularLocation>
        <location evidence="3">Secreted</location>
    </subcellularLocation>
</comment>
<feature type="domain" description="Vitellogenin" evidence="18">
    <location>
        <begin position="4"/>
        <end position="615"/>
    </location>
</feature>
<dbReference type="GO" id="GO:0120020">
    <property type="term" value="F:cholesterol transfer activity"/>
    <property type="evidence" value="ECO:0007669"/>
    <property type="project" value="TreeGrafter"/>
</dbReference>
<evidence type="ECO:0000256" key="13">
    <source>
        <dbReference type="ARBA" id="ARBA00023180"/>
    </source>
</evidence>
<accession>A0A498MVR5</accession>
<dbReference type="GO" id="GO:0034361">
    <property type="term" value="C:very-low-density lipoprotein particle"/>
    <property type="evidence" value="ECO:0007669"/>
    <property type="project" value="TreeGrafter"/>
</dbReference>
<comment type="catalytic activity">
    <reaction evidence="16">
        <text>a cholesterol ester + H2O = cholesterol + a fatty acid + H(+)</text>
        <dbReference type="Rhea" id="RHEA:36403"/>
        <dbReference type="ChEBI" id="CHEBI:15377"/>
        <dbReference type="ChEBI" id="CHEBI:15378"/>
        <dbReference type="ChEBI" id="CHEBI:16113"/>
        <dbReference type="ChEBI" id="CHEBI:17002"/>
        <dbReference type="ChEBI" id="CHEBI:28868"/>
        <dbReference type="EC" id="3.1.1.13"/>
    </reaction>
    <physiologicalReaction direction="left-to-right" evidence="16">
        <dbReference type="Rhea" id="RHEA:36404"/>
    </physiologicalReaction>
</comment>
<dbReference type="InterPro" id="IPR052418">
    <property type="entry name" value="Apolipoprotein_B"/>
</dbReference>
<dbReference type="Pfam" id="PF01347">
    <property type="entry name" value="Vitellogenin_N"/>
    <property type="match status" value="1"/>
</dbReference>
<proteinExistence type="inferred from homology"/>
<dbReference type="SUPFAM" id="SSF48431">
    <property type="entry name" value="Lipovitellin-phosvitin complex, superhelical domain"/>
    <property type="match status" value="1"/>
</dbReference>
<evidence type="ECO:0000259" key="18">
    <source>
        <dbReference type="PROSITE" id="PS51211"/>
    </source>
</evidence>
<evidence type="ECO:0000313" key="19">
    <source>
        <dbReference type="EMBL" id="RXN20715.1"/>
    </source>
</evidence>
<evidence type="ECO:0000256" key="7">
    <source>
        <dbReference type="ARBA" id="ARBA00022525"/>
    </source>
</evidence>
<keyword evidence="19" id="KW-0449">Lipoprotein</keyword>
<evidence type="ECO:0000256" key="12">
    <source>
        <dbReference type="ARBA" id="ARBA00023055"/>
    </source>
</evidence>
<dbReference type="PROSITE" id="PS51211">
    <property type="entry name" value="VITELLOGENIN"/>
    <property type="match status" value="1"/>
</dbReference>
<dbReference type="PANTHER" id="PTHR13769">
    <property type="entry name" value="APOLIPOPROTEIN B"/>
    <property type="match status" value="1"/>
</dbReference>
<dbReference type="GO" id="GO:0006642">
    <property type="term" value="P:triglyceride mobilization"/>
    <property type="evidence" value="ECO:0007669"/>
    <property type="project" value="TreeGrafter"/>
</dbReference>
<dbReference type="SUPFAM" id="SSF53474">
    <property type="entry name" value="alpha/beta-Hydrolases"/>
    <property type="match status" value="1"/>
</dbReference>
<evidence type="ECO:0000256" key="1">
    <source>
        <dbReference type="ARBA" id="ARBA00004240"/>
    </source>
</evidence>
<dbReference type="FunFam" id="3.40.50.1820:FF:000068">
    <property type="entry name" value="Lipid droplet associated hydrolase"/>
    <property type="match status" value="1"/>
</dbReference>
<dbReference type="SUPFAM" id="SSF56968">
    <property type="entry name" value="Lipovitellin-phosvitin complex, beta-sheet shell regions"/>
    <property type="match status" value="2"/>
</dbReference>
<keyword evidence="12" id="KW-0445">Lipid transport</keyword>
<evidence type="ECO:0000256" key="15">
    <source>
        <dbReference type="ARBA" id="ARBA00039150"/>
    </source>
</evidence>
<evidence type="ECO:0000256" key="6">
    <source>
        <dbReference type="ARBA" id="ARBA00022448"/>
    </source>
</evidence>
<dbReference type="Gene3D" id="2.30.230.10">
    <property type="entry name" value="Lipovitellin, beta-sheet shell regions, chain A"/>
    <property type="match status" value="1"/>
</dbReference>
<dbReference type="Proteomes" id="UP000290572">
    <property type="component" value="Unassembled WGS sequence"/>
</dbReference>
<dbReference type="STRING" id="84645.A0A498MVR5"/>
<dbReference type="Pfam" id="PF09172">
    <property type="entry name" value="Vit_open_b-sht"/>
    <property type="match status" value="1"/>
</dbReference>
<comment type="caution">
    <text evidence="17">Lacks conserved residue(s) required for the propagation of feature annotation.</text>
</comment>
<keyword evidence="8" id="KW-0551">Lipid droplet</keyword>
<dbReference type="GO" id="GO:0005811">
    <property type="term" value="C:lipid droplet"/>
    <property type="evidence" value="ECO:0007669"/>
    <property type="project" value="UniProtKB-SubCell"/>
</dbReference>
<evidence type="ECO:0000256" key="5">
    <source>
        <dbReference type="ARBA" id="ARBA00019242"/>
    </source>
</evidence>
<dbReference type="EC" id="3.1.1.13" evidence="15"/>
<dbReference type="GO" id="GO:0042632">
    <property type="term" value="P:cholesterol homeostasis"/>
    <property type="evidence" value="ECO:0007669"/>
    <property type="project" value="UniProtKB-ARBA"/>
</dbReference>
<dbReference type="InterPro" id="IPR015255">
    <property type="entry name" value="Vitellinogen_open_b-sht"/>
</dbReference>
<dbReference type="EMBL" id="QBIY01012633">
    <property type="protein sequence ID" value="RXN20715.1"/>
    <property type="molecule type" value="Genomic_DNA"/>
</dbReference>
<evidence type="ECO:0000256" key="16">
    <source>
        <dbReference type="ARBA" id="ARBA00049527"/>
    </source>
</evidence>
<dbReference type="SMART" id="SM00638">
    <property type="entry name" value="LPD_N"/>
    <property type="match status" value="1"/>
</dbReference>
<dbReference type="InterPro" id="IPR029058">
    <property type="entry name" value="AB_hydrolase_fold"/>
</dbReference>
<keyword evidence="9" id="KW-0732">Signal</keyword>
<evidence type="ECO:0000256" key="8">
    <source>
        <dbReference type="ARBA" id="ARBA00022677"/>
    </source>
</evidence>
<dbReference type="GO" id="GO:0160077">
    <property type="term" value="P:lipid droplet fusion"/>
    <property type="evidence" value="ECO:0007669"/>
    <property type="project" value="UniProtKB-ARBA"/>
</dbReference>
<dbReference type="InterPro" id="IPR001747">
    <property type="entry name" value="Vitellogenin_N"/>
</dbReference>
<protein>
    <recommendedName>
        <fullName evidence="5">Lipid droplet-associated hydrolase</fullName>
        <ecNumber evidence="15">3.1.1.13</ecNumber>
    </recommendedName>
    <alternativeName>
        <fullName evidence="14">Lipid droplet-associated serine hydrolase</fullName>
    </alternativeName>
</protein>
<dbReference type="Gene3D" id="3.40.50.1820">
    <property type="entry name" value="alpha/beta hydrolase"/>
    <property type="match status" value="1"/>
</dbReference>
<dbReference type="Gene3D" id="1.25.10.20">
    <property type="entry name" value="Vitellinogen, superhelical"/>
    <property type="match status" value="1"/>
</dbReference>
<evidence type="ECO:0000256" key="4">
    <source>
        <dbReference type="ARBA" id="ARBA00008300"/>
    </source>
</evidence>
<comment type="similarity">
    <text evidence="4">Belongs to the AB hydrolase superfamily. LDAH family.</text>
</comment>
<dbReference type="SMART" id="SM01169">
    <property type="entry name" value="DUF1943"/>
    <property type="match status" value="1"/>
</dbReference>
<dbReference type="GO" id="GO:0050750">
    <property type="term" value="F:low-density lipoprotein particle receptor binding"/>
    <property type="evidence" value="ECO:0007669"/>
    <property type="project" value="TreeGrafter"/>
</dbReference>
<dbReference type="Pfam" id="PF10230">
    <property type="entry name" value="LIDHydrolase"/>
    <property type="match status" value="1"/>
</dbReference>
<keyword evidence="10" id="KW-0378">Hydrolase</keyword>
<evidence type="ECO:0000256" key="17">
    <source>
        <dbReference type="PROSITE-ProRule" id="PRU00557"/>
    </source>
</evidence>
<sequence length="4539" mass="508932">MPMFKNLRKYVYQYTAESKNGVTGTANLRNGPKISCQVEIEVPQTCSFVLHTKECVLSEVSVIDAQGQPVYRQAAGAEAFQLAMEKNPLNFVVEQVTSVSIYPEKDEPENILNIKRGIISALLVPVLEEEHNERMSTIHGICKTDITVNSRKDIDTDVTVVRDLSDCSHFSPHSLPTSPLSLLPGLNGLISKLISSTQTCNYQFDNRRKHMTEAQCTEKHLFIPFSHEGQYGISSEVKQSLMLQDSVKINNRYFNKDDTLEKKLFLEEVEDKLPVQSKDDVLATVRELNMLSSSGKSQQRASLFHKLVSEVRGLKNETLSGAADEMMKISEWLTWQTLFQCGTDECTSAIMQILRTFDESAREVDAIVYALSLLPQASPQKVRDMLSMAQNKQSKSIMYALANTVKQLPQDQATSTPEVKEVAEFMEFMLGDCSRDEDSTYLTLRVIGVMGKYMEGFPSLKSSLLNCMGQTYASLPVQKAAIQAFRLMEMESDVKNALIQQYENSEAPAQKRISAYLMLMRNPEEANKVLRTLKTEQNEQVKSFVSSHIANILESEDPTLSTTKDYILKAIRGDASFNPVDFTKFSHNYKIEVPLVGSVESNMIFDSANYMPREIMLATTLDNFNAEILEIGLEGEGFEPAIEVLFGENGFFPDTISKALYWVNEKIPHPVKRVLDKWISPLRGERMKRQVPQDIMRSVEEYLSEFKKRLEQIEDAPKGLAYLRFMGTELGYLKTNELSLIIHYIKLYTETFKSMSMNFMGKLISSLENELFVHYMFLDKAFMLPTSAGFPLKLSLSGVLAPGAKGGLTIDRMMQQLSFMPSVGIEFVTQMGVYIPEFVVAGIETHTNMYHESAVNAKVTISDSQIKLSIPAPQGNIQVFSISNKMLSVTTTQTKIVPSMVEDRTDSTECNPIFPGMNYCTILRYSNASSTNNAPYYPLTGETRLEAMTDGLIELKLAVPALQMESSATATLKHNNGLILQLETAFSMPETTSVQKAILRYDNNKVELEMKSDINSEVDQLFPNMEEYRSKLQASIDDVLDQKVTKTDMKLRHIVAKGLEAANIWLDKIAAGSTFVNIQRGKRSTPELTLPSLPEKLYLKSDALMRYQFNKGRISISLPLLLGGKSSAELNIPPTLTLPQIQIPFIGLEIPENNYKIPAFTIPKSLDFSLPMLGVAEVSVKTNSNFYDWEGSILGGNNTVDVPNYIAKYKMMASCPLTPLSYKIEGMGMITGTVDDTLKYLVNGSISHCLLDASLSVSETMSMADKISGRTNYRIEASSPLGLQTSLHYSAQSASMNDEIIGDGNFDGFISIGSLYANSTLSQSYIFSMLKREGKGESTLKFDSSIIQGQNVIKGSYVNGELSLLSKTNVQNDVLKHVVELKHKKGQLSVKSDGSTTALGKALRCKAELNVTSEQATLKVETQADDATHRAYSLLTGSLNSNGLEINIEGLLNFKDGRGTHKGALTFGANGLTSSCMTTIEGSFFTFEKTISVGINGDGASMSLVSKGSAQDNTVELSTEGKISPKELSLTSVLKGNAFGGTARNTMNFGIDKQGLSLSNTMMGNLQKMRSECTHTLTVTLWTLAFRSKTDNFICDGASYNHDMKINMKPFVTSLSANNKLEMFDFGLSGDGRLKIEPFKMDVAGSLSGKYGDEDNVKHSCQFTYADLAGTVKCNTTVKVFDSQMSNNFDLDFAGLSSVMNSKTQVNCESLRLENNIRTMAMPFSLTIDAILNSDGTVKFYGKHTGQLYSKFLLKAEPLAIAKSHEYRVSAVHMLPNGQSAETHIENKCDSLLIPNEQSVVWKFKSKLNNHAYNQDVSIYNKETEMGVQLSGVLQTNLLNTEAKSSDIPLDNQKFSASGFVKYDKTSDCHIIYLPFIESFPAAFESIKNAILHKFESLQNYLISLDINGLIGNFRNKLDELPQKVNDIIMDMDLEKKVNIVKNQLISLIHEYTISIDDLDAYAEKFKESSKKNIIDLATKIRDVMIQIKDGIESGSWANSVSDILMQIGDEIKAFDEKYEITKTIIRGIDGIEDIIRQIDLQKLQDSSAAWLKQLDAKYEIKTKLQEKLSELRKIVETFDIKMLLEGLRDYIISFDLTEYVEDLSGQIPYDDIERVLDSAKDVIVNWIEEYEIPEKINRVYLNAQELILRYEIDKKIEVFVEQAIILVKQYRIQELVQAVVETLKSIQFEYISDKVMEVLDSIVSLLKLMDFKQIIDDLNEYILMIIKTLRTFDYNTFVDEMNEKLKEVVHYINKQINEVYEIPQKIEASREFIKEMQVTVVDYLERLKNTRIAEVCRNVIDVIDTTAYKDIKLKIQDILEDVRQRINDMDITDEILVYLERASIAYVNMIEFISSKFTELIDKIKKMAENKELLNQISQAVEGILNAVKTAEIDVPTFILPFTTLEVPGFKIKMAKLRDITIPAMITTQEFTILDLFSVPSITVDFDQIKQSIVEFIDKVRQIEMPEVDPEAIFGDLRALYLSDLPDFTFSEITLTEIKFPEITVPKLKLESFEITMLPIPEVKIPEIPFEPCLPAFGKLYGEFKVDSPHYTLMTSAALENTTKTPKSPQFKATLNSKGKSNFKFLDYNLDAVLQVEAPKMRKMVISETMKVSHMAFGIDHEGSVILSGPSAEAKAKTAAKVTTRIYTADLINNVGIALKNGISANMDTTYTHNLNIPTIDLSSQAIITKKAEARFESGTITVTVGTVGSGKWSPSSPSRTTKSIDDYSDEITHKSNLEFTVNAGTAKLNFDGETNSRNLKMKQSVNAESVILSHITVDARAETEAPFIKGSILTLKGKAQMEDVRMQIGISHNAELIGKVSGSISNACEFLAQPFEVTLDCRNKGNSKILLPLKLTGKIDLQDDFGFTLNSNKQNAFWVGLARFNQYKYRHNFTLDNSENEAGIYAFVDGEANLDFLTVPLSIPEITIPYLNKKTPKIEEFSLWEDYGLKDLLTTPQQSFDIDFKLLYQKNPDKHTFDLNLEPFYEAFVENAKILNLHFELRRDHILDALTNSYNEARIQYGKHKIDTSNQPPRYFTVPGYTIPILNIEVSAFRAELPAFSYFIPKEVSTPSFKVPLMGFSVPSYTLVLPSLELPVLHVPETLRALTLPTFTIPEMQNSIMIPAFGNMTYEFSVKSPVITLNANGGLYNQSDVMVKFDVSSTSVFDVLKVKLDGSTTINKRRGLKMATSLSLVHMIAECSHESTVSLSKRSLEASLTNLAKVKLPVFTMDLNQVLRGNTKSKPNIASNIKVSYTYNLPVIEMQGSGSVDHNLALEALSSYFSLESTWKGTTEATVMESANLAGSLNNEATIYLNANGLRSTLKTDLTSKIYHQKVGSWNMDATKNLALEASLRRVYATMTYASTNVASIASFSTNGKQNIKATLEFVPLTTLSANLDIDISQPSNLGHAGIVQNADLSITSDKQKLLWSGKEQLATLIHSSDLMLSNDQSEIRMEMSESIEGNVAFLKTIKLPVYQKSLWDIFKFGEVTSADQLQFLSASTVVIYTKSMEGTLFALPTKLFENGVTFNIPQITVRVPNWFKKLQQMIREVDMRIEEPGLADYISIPPVITVPEFTVPLTTLHVPSFVIDLTNLQIPNEISTPTFDINLPGLPKVEIPSINAKTKYLKDKMAHLFVSLPQYEITISPFDLPKAFDIGDYPIRLDDITKTLYNFELPNVIIPEQKIEVPEISIHLPAGVFIPTFGSLSVTIKTSTPIYNNTWAGNIENTKSGIVCTLKSTCASTMVFLEYNLDAIATILLENGAVGIDGKSTFTHQDVNINWKHDLHRNLRMKRDESSVSSPSRHTLGIDVTSQTFADLHFRYASHNNGITSSISSPAAGFIGFQFTRRSPSQIYAKLFSRYLSTPDKDTDLMSFRVTLKNSEKLSIQVGYHINGLSDMINGLKDRLPSIIASLHQFINQYHVSYLGIDLNRAALKLKNSLSNGIDKAYQEIPRMIDSLQTSVEQLRQQAKKMWRRTLENLPQLDFQELSRRFSISANEFLQKYESNMRVLLDAAMKFLRDTKFHLPGLEEKLTGQELYTRIRQSISKAIDRASTRFFSLIETIADTISGHINKAEFTVPGTTKVISGKKILKDLRSAIKSAKDQIKQAIEGWENLKVENVFQDLLNSVKVYIQKAEEFLNSLKTEKLEEISSHINGIYKEAENLEVTQKIREWMREAKRGPELCGADPVDVMCSPGSGGPGEDASVEFVYCRGAITELLKYGPTDLHAASKGPNPPKMLILVIPVNLICKEQQSYASRPGTNVCACNPGVVGFYKTYMWTLYQTFIRRYPVWAVSHAGHCMPPETYDMIEDASVTEKEDVFGLDGQIEHKLAFLRKHVPRDTNLLLIGHSIGCYIILEMMKRDPELKVVKAVMLFPTIERMACTPQGKVMTPVLCRLRYAFYLPIFLLSLLPERLKVGMVRLALRNLYASDTSIIPATISLINVDCAANGMYMGGQEMRLVVERDNATIRQHLSKLIFYYGATDHWCPVQYYHDIRKDFPEGDIRLCERGFRHAFVLDAGEEMGNMTAEWIFNDLRTL</sequence>
<keyword evidence="6" id="KW-0813">Transport</keyword>
<dbReference type="InterPro" id="IPR009454">
    <property type="entry name" value="Lipid_transpt_open_b-sht"/>
</dbReference>
<name>A0A498MVR5_LABRO</name>
<keyword evidence="20" id="KW-1185">Reference proteome</keyword>
<dbReference type="GO" id="GO:0005783">
    <property type="term" value="C:endoplasmic reticulum"/>
    <property type="evidence" value="ECO:0007669"/>
    <property type="project" value="UniProtKB-SubCell"/>
</dbReference>
<dbReference type="GO" id="GO:0019915">
    <property type="term" value="P:lipid storage"/>
    <property type="evidence" value="ECO:0007669"/>
    <property type="project" value="InterPro"/>
</dbReference>
<evidence type="ECO:0000256" key="9">
    <source>
        <dbReference type="ARBA" id="ARBA00022729"/>
    </source>
</evidence>
<dbReference type="InterPro" id="IPR019363">
    <property type="entry name" value="LDAH"/>
</dbReference>
<evidence type="ECO:0000256" key="14">
    <source>
        <dbReference type="ARBA" id="ARBA00031924"/>
    </source>
</evidence>
<evidence type="ECO:0000256" key="11">
    <source>
        <dbReference type="ARBA" id="ARBA00022824"/>
    </source>
</evidence>
<dbReference type="Gene3D" id="2.20.80.10">
    <property type="entry name" value="Lipovitellin-phosvitin complex, chain A, domain 4"/>
    <property type="match status" value="1"/>
</dbReference>
<reference evidence="19 20" key="1">
    <citation type="submission" date="2018-03" db="EMBL/GenBank/DDBJ databases">
        <title>Draft genome sequence of Rohu Carp (Labeo rohita).</title>
        <authorList>
            <person name="Das P."/>
            <person name="Kushwaha B."/>
            <person name="Joshi C.G."/>
            <person name="Kumar D."/>
            <person name="Nagpure N.S."/>
            <person name="Sahoo L."/>
            <person name="Das S.P."/>
            <person name="Bit A."/>
            <person name="Patnaik S."/>
            <person name="Meher P.K."/>
            <person name="Jayasankar P."/>
            <person name="Koringa P.G."/>
            <person name="Patel N.V."/>
            <person name="Hinsu A.T."/>
            <person name="Kumar R."/>
            <person name="Pandey M."/>
            <person name="Agarwal S."/>
            <person name="Srivastava S."/>
            <person name="Singh M."/>
            <person name="Iquebal M.A."/>
            <person name="Jaiswal S."/>
            <person name="Angadi U.B."/>
            <person name="Kumar N."/>
            <person name="Raza M."/>
            <person name="Shah T.M."/>
            <person name="Rai A."/>
            <person name="Jena J.K."/>
        </authorList>
    </citation>
    <scope>NUCLEOTIDE SEQUENCE [LARGE SCALE GENOMIC DNA]</scope>
    <source>
        <strain evidence="19">DASCIFA01</strain>
        <tissue evidence="19">Testis</tissue>
    </source>
</reference>